<protein>
    <recommendedName>
        <fullName evidence="2">CHAT domain-containing protein</fullName>
    </recommendedName>
</protein>
<evidence type="ECO:0000256" key="1">
    <source>
        <dbReference type="SAM" id="Coils"/>
    </source>
</evidence>
<evidence type="ECO:0000259" key="2">
    <source>
        <dbReference type="Pfam" id="PF12770"/>
    </source>
</evidence>
<dbReference type="Pfam" id="PF12770">
    <property type="entry name" value="CHAT"/>
    <property type="match status" value="1"/>
</dbReference>
<dbReference type="GeneID" id="18675869"/>
<dbReference type="Proteomes" id="UP000053630">
    <property type="component" value="Unassembled WGS sequence"/>
</dbReference>
<evidence type="ECO:0000313" key="4">
    <source>
        <dbReference type="Proteomes" id="UP000053630"/>
    </source>
</evidence>
<name>R7SGG2_FOMME</name>
<keyword evidence="1" id="KW-0175">Coiled coil</keyword>
<reference evidence="4" key="1">
    <citation type="journal article" date="2012" name="Science">
        <title>The Paleozoic origin of enzymatic lignin decomposition reconstructed from 31 fungal genomes.</title>
        <authorList>
            <person name="Floudas D."/>
            <person name="Binder M."/>
            <person name="Riley R."/>
            <person name="Barry K."/>
            <person name="Blanchette R.A."/>
            <person name="Henrissat B."/>
            <person name="Martinez A.T."/>
            <person name="Otillar R."/>
            <person name="Spatafora J.W."/>
            <person name="Yadav J.S."/>
            <person name="Aerts A."/>
            <person name="Benoit I."/>
            <person name="Boyd A."/>
            <person name="Carlson A."/>
            <person name="Copeland A."/>
            <person name="Coutinho P.M."/>
            <person name="de Vries R.P."/>
            <person name="Ferreira P."/>
            <person name="Findley K."/>
            <person name="Foster B."/>
            <person name="Gaskell J."/>
            <person name="Glotzer D."/>
            <person name="Gorecki P."/>
            <person name="Heitman J."/>
            <person name="Hesse C."/>
            <person name="Hori C."/>
            <person name="Igarashi K."/>
            <person name="Jurgens J.A."/>
            <person name="Kallen N."/>
            <person name="Kersten P."/>
            <person name="Kohler A."/>
            <person name="Kuees U."/>
            <person name="Kumar T.K.A."/>
            <person name="Kuo A."/>
            <person name="LaButti K."/>
            <person name="Larrondo L.F."/>
            <person name="Lindquist E."/>
            <person name="Ling A."/>
            <person name="Lombard V."/>
            <person name="Lucas S."/>
            <person name="Lundell T."/>
            <person name="Martin R."/>
            <person name="McLaughlin D.J."/>
            <person name="Morgenstern I."/>
            <person name="Morin E."/>
            <person name="Murat C."/>
            <person name="Nagy L.G."/>
            <person name="Nolan M."/>
            <person name="Ohm R.A."/>
            <person name="Patyshakuliyeva A."/>
            <person name="Rokas A."/>
            <person name="Ruiz-Duenas F.J."/>
            <person name="Sabat G."/>
            <person name="Salamov A."/>
            <person name="Samejima M."/>
            <person name="Schmutz J."/>
            <person name="Slot J.C."/>
            <person name="St John F."/>
            <person name="Stenlid J."/>
            <person name="Sun H."/>
            <person name="Sun S."/>
            <person name="Syed K."/>
            <person name="Tsang A."/>
            <person name="Wiebenga A."/>
            <person name="Young D."/>
            <person name="Pisabarro A."/>
            <person name="Eastwood D.C."/>
            <person name="Martin F."/>
            <person name="Cullen D."/>
            <person name="Grigoriev I.V."/>
            <person name="Hibbett D.S."/>
        </authorList>
    </citation>
    <scope>NUCLEOTIDE SEQUENCE [LARGE SCALE GENOMIC DNA]</scope>
    <source>
        <strain evidence="4">MF3/22</strain>
    </source>
</reference>
<dbReference type="SUPFAM" id="SSF48452">
    <property type="entry name" value="TPR-like"/>
    <property type="match status" value="2"/>
</dbReference>
<dbReference type="InterPro" id="IPR024983">
    <property type="entry name" value="CHAT_dom"/>
</dbReference>
<dbReference type="Gene3D" id="1.25.40.10">
    <property type="entry name" value="Tetratricopeptide repeat domain"/>
    <property type="match status" value="5"/>
</dbReference>
<dbReference type="eggNOG" id="KOG4626">
    <property type="taxonomic scope" value="Eukaryota"/>
</dbReference>
<dbReference type="Gene3D" id="1.20.120.660">
    <property type="entry name" value="IL-4 antagonist (De novo design) like domain"/>
    <property type="match status" value="1"/>
</dbReference>
<accession>R7SGG2</accession>
<dbReference type="SMART" id="SM00028">
    <property type="entry name" value="TPR"/>
    <property type="match status" value="6"/>
</dbReference>
<sequence>MEYSVDLDLIRRVLLKMVDKHWSRFCKSQEQEEADKAAFYGCIVLGLCPKGILLHFEILHNLGVILYQQYTQWGRIEDLNRTIELHRAALELCPKSHSDHSTFLNNLADTLHIRSERCQRISDLDEAVDHYRTALTLRLNGHSNLSTSLGKVAASLQTRFEQSGQSSSPDEAIGLHCSALDLWCNPEHLHQAALCLQARFKERGEDLDLEDAILLHRSALKLLPNNHRDRDVHLGNLAFSLRIRFQQYGQIVDLNEAVKHYHAILELRPEGHPGRSVPLVNLGCCLRLRFLQHEQTEDINNSIDHYRAALQLLPDNRPNDPNYYGFLNDLANSLQTRFERTGQIADLNEAIENRHAALGHCPNDHPRRLVLLTNLAASLNMRFGRHKQTTDLDEAIKLLRTVLEHYPNGHLYRSVALVHLAASLNARFEQCGQAMDLDEAIEIRRSALRHHPIGHPSRSSSLSNLASSLRTRFEQFGVAADLNEAIEYHRAALDQCPNIHPDRSMRLNNLAVSLKTRFEQYGQAADLDEAVEHLRTALELCPGDHPERYAALSNLDNSLQLQFRQYGRTASLDEAIAHHRTALERLPDSHPNRSTALNNLATSLCTRFERKYEQPNQVQDLNDSIKLYRSALEHRPFGHPGRSHSLSNLAGALQTRFIYRQTLGTMFADHLAAMGLWSSAHPESPSIPNVLSGSLHTQSKQYGQTTDIDEAIELHYSALELRPVGHPDRSSALNNLAGSLKYRFEHSGETTDINKAVEHYHAALELYPAGHPGCSKWLVNLARSLLSRFEKLGLMDDIEECIQSLECATLHEFSSLVNRLEAACLWANVARSHSHHTTSRAYQKAMLLLQRALVVSPTLHAQHDFLDQKHRYGSFALDIVAHAVEGNRLEEAIELLEQGRGLLWSQMRSFRTPLDRLAETNRELAERFRDIIRQLENLTTSSSVPQSISSSVESGSSILTMAREQKLFEEKIKLKERLSNEQEEITREIRRIPGFENFLEATPFKELQRAASEGPVIVVNHSQYRSDALIILPHGDRPVVCVPLDGEFYKDIIMLYSGLVAGRTGFGVGSQEYDRILCQTMKTLWDRVVIKVVDKLKELGIVEGSRIWWCPTSVLSALPFHAAGPFEDTEGTTMYLLDKYISSYTPTLGALIDAQLSRGKGGAPTTLVIGDTSLPSAKEEIRRIKNCGVKTKLLSSGASHNAVVEALRKTTWVHFACHGGLDPKPFDSAFKVSDRGLTLLDIVQANIPNAEFAFLSACHTAEQHYSSIHDEVLHLAAAIQFSGFRSVIGSMWELLDEDGPFFARTVYEYMCNCDEDQEKYKQAAAGLREAAIKLKARDGIRTERWVNLVHTGA</sequence>
<keyword evidence="4" id="KW-1185">Reference proteome</keyword>
<dbReference type="SUPFAM" id="SSF81901">
    <property type="entry name" value="HCP-like"/>
    <property type="match status" value="1"/>
</dbReference>
<evidence type="ECO:0000313" key="3">
    <source>
        <dbReference type="EMBL" id="EJC97783.1"/>
    </source>
</evidence>
<gene>
    <name evidence="3" type="ORF">FOMMEDRAFT_162602</name>
</gene>
<organism evidence="3 4">
    <name type="scientific">Fomitiporia mediterranea (strain MF3/22)</name>
    <name type="common">Grapevine white-rot fungus</name>
    <dbReference type="NCBI Taxonomy" id="694068"/>
    <lineage>
        <taxon>Eukaryota</taxon>
        <taxon>Fungi</taxon>
        <taxon>Dikarya</taxon>
        <taxon>Basidiomycota</taxon>
        <taxon>Agaricomycotina</taxon>
        <taxon>Agaricomycetes</taxon>
        <taxon>Hymenochaetales</taxon>
        <taxon>Hymenochaetaceae</taxon>
        <taxon>Fomitiporia</taxon>
    </lineage>
</organism>
<dbReference type="PANTHER" id="PTHR19959:SF119">
    <property type="entry name" value="FUNGAL LIPASE-LIKE DOMAIN-CONTAINING PROTEIN"/>
    <property type="match status" value="1"/>
</dbReference>
<dbReference type="OrthoDB" id="9991317at2759"/>
<dbReference type="EMBL" id="JH717985">
    <property type="protein sequence ID" value="EJC97783.1"/>
    <property type="molecule type" value="Genomic_DNA"/>
</dbReference>
<proteinExistence type="predicted"/>
<dbReference type="KEGG" id="fme:FOMMEDRAFT_162602"/>
<feature type="coiled-coil region" evidence="1">
    <location>
        <begin position="914"/>
        <end position="991"/>
    </location>
</feature>
<feature type="domain" description="CHAT" evidence="2">
    <location>
        <begin position="1081"/>
        <end position="1352"/>
    </location>
</feature>
<dbReference type="InterPro" id="IPR019734">
    <property type="entry name" value="TPR_rpt"/>
</dbReference>
<dbReference type="InterPro" id="IPR011990">
    <property type="entry name" value="TPR-like_helical_dom_sf"/>
</dbReference>
<dbReference type="RefSeq" id="XP_007272000.1">
    <property type="nucleotide sequence ID" value="XM_007271938.1"/>
</dbReference>
<dbReference type="PANTHER" id="PTHR19959">
    <property type="entry name" value="KINESIN LIGHT CHAIN"/>
    <property type="match status" value="1"/>
</dbReference>